<evidence type="ECO:0000256" key="1">
    <source>
        <dbReference type="SAM" id="Phobius"/>
    </source>
</evidence>
<proteinExistence type="predicted"/>
<organism evidence="2">
    <name type="scientific">Candidatus Thiothrix putei</name>
    <dbReference type="NCBI Taxonomy" id="3080811"/>
    <lineage>
        <taxon>Bacteria</taxon>
        <taxon>Pseudomonadati</taxon>
        <taxon>Pseudomonadota</taxon>
        <taxon>Gammaproteobacteria</taxon>
        <taxon>Thiotrichales</taxon>
        <taxon>Thiotrichaceae</taxon>
        <taxon>Thiothrix</taxon>
    </lineage>
</organism>
<dbReference type="KEGG" id="tput:QJT81_14015"/>
<protein>
    <submittedName>
        <fullName evidence="2">Uncharacterized protein</fullName>
    </submittedName>
</protein>
<reference evidence="2" key="1">
    <citation type="journal article" date="2023" name="Int. J. Mol. Sci.">
        <title>Metagenomics Revealed a New Genus 'Candidatus Thiocaldithrix dubininis' gen. nov., sp. nov. and a New Species 'Candidatus Thiothrix putei' sp. nov. in the Family Thiotrichaceae, Some Members of Which Have Traits of Both Na+- and H+-Motive Energetics.</title>
        <authorList>
            <person name="Ravin N.V."/>
            <person name="Muntyan M.S."/>
            <person name="Smolyakov D.D."/>
            <person name="Rudenko T.S."/>
            <person name="Beletsky A.V."/>
            <person name="Mardanov A.V."/>
            <person name="Grabovich M.Y."/>
        </authorList>
    </citation>
    <scope>NUCLEOTIDE SEQUENCE</scope>
    <source>
        <strain evidence="2">GKL-02</strain>
    </source>
</reference>
<reference evidence="2" key="2">
    <citation type="submission" date="2023-04" db="EMBL/GenBank/DDBJ databases">
        <authorList>
            <person name="Beletskiy A.V."/>
            <person name="Mardanov A.V."/>
            <person name="Ravin N.V."/>
        </authorList>
    </citation>
    <scope>NUCLEOTIDE SEQUENCE</scope>
    <source>
        <strain evidence="2">GKL-02</strain>
    </source>
</reference>
<sequence>MFRYLVFIPAGLALILLAGLISSAAPWATLPLTLIGCGVAALSVLLPVWSLLR</sequence>
<dbReference type="Proteomes" id="UP001301326">
    <property type="component" value="Chromosome"/>
</dbReference>
<gene>
    <name evidence="2" type="ORF">QJT81_14015</name>
</gene>
<evidence type="ECO:0000313" key="2">
    <source>
        <dbReference type="EMBL" id="WGZ92938.1"/>
    </source>
</evidence>
<accession>A0AA95HBG8</accession>
<keyword evidence="1" id="KW-0812">Transmembrane</keyword>
<keyword evidence="1" id="KW-0472">Membrane</keyword>
<name>A0AA95HBG8_9GAMM</name>
<dbReference type="AlphaFoldDB" id="A0AA95HBG8"/>
<dbReference type="EMBL" id="CP124756">
    <property type="protein sequence ID" value="WGZ92938.1"/>
    <property type="molecule type" value="Genomic_DNA"/>
</dbReference>
<keyword evidence="1" id="KW-1133">Transmembrane helix</keyword>
<feature type="transmembrane region" description="Helical" evidence="1">
    <location>
        <begin position="33"/>
        <end position="52"/>
    </location>
</feature>